<comment type="caution">
    <text evidence="2">The sequence shown here is derived from an EMBL/GenBank/DDBJ whole genome shotgun (WGS) entry which is preliminary data.</text>
</comment>
<evidence type="ECO:0000256" key="1">
    <source>
        <dbReference type="SAM" id="MobiDB-lite"/>
    </source>
</evidence>
<protein>
    <recommendedName>
        <fullName evidence="4">Glycoside-hydrolase family GH114 TIM-barrel domain-containing protein</fullName>
    </recommendedName>
</protein>
<keyword evidence="3" id="KW-1185">Reference proteome</keyword>
<dbReference type="OrthoDB" id="10439902at2759"/>
<proteinExistence type="predicted"/>
<dbReference type="EMBL" id="AGNL01011491">
    <property type="protein sequence ID" value="EJK68357.1"/>
    <property type="molecule type" value="Genomic_DNA"/>
</dbReference>
<evidence type="ECO:0008006" key="4">
    <source>
        <dbReference type="Google" id="ProtNLM"/>
    </source>
</evidence>
<gene>
    <name evidence="2" type="ORF">THAOC_10468</name>
</gene>
<organism evidence="2 3">
    <name type="scientific">Thalassiosira oceanica</name>
    <name type="common">Marine diatom</name>
    <dbReference type="NCBI Taxonomy" id="159749"/>
    <lineage>
        <taxon>Eukaryota</taxon>
        <taxon>Sar</taxon>
        <taxon>Stramenopiles</taxon>
        <taxon>Ochrophyta</taxon>
        <taxon>Bacillariophyta</taxon>
        <taxon>Coscinodiscophyceae</taxon>
        <taxon>Thalassiosirophycidae</taxon>
        <taxon>Thalassiosirales</taxon>
        <taxon>Thalassiosiraceae</taxon>
        <taxon>Thalassiosira</taxon>
    </lineage>
</organism>
<sequence>MSMNYSICDDGEADPLEDDQEYFPQWSWDRVRTWVSIRRADDYSDEQIRELAGHDVVMLEKMNGHLTHGCIERGSSQAARRIKAINPRTVILFYLNSMVHYGKYKANQHWNPEWAARDKKGELVKWVNGKYMSYNHTNLKFREWWIQRALDAVSNEEIDGIFVDAICKTTQRFLPEGHAEAYFETANELRSRLPEGKLLIGNAIRAGATKDDNFSHLRAMDAALKGGRAILFKAYPFHLDEAKFNNIRTLEERYAYLSNPKFIGFPLALFLMIVRPYAYFTYRSDVDANPAKLAVFDSNKFEAITRSLGRPIGDYKQVKRYVFTREFEHVRVRVNIQQRIGKIVVKGEGEGDGDSGDADDWESASAGSGDGASISHEEL</sequence>
<dbReference type="eggNOG" id="ENOG502TAWD">
    <property type="taxonomic scope" value="Eukaryota"/>
</dbReference>
<dbReference type="Pfam" id="PF14885">
    <property type="entry name" value="GHL15"/>
    <property type="match status" value="2"/>
</dbReference>
<name>K0TCY4_THAOC</name>
<evidence type="ECO:0000313" key="3">
    <source>
        <dbReference type="Proteomes" id="UP000266841"/>
    </source>
</evidence>
<reference evidence="2 3" key="1">
    <citation type="journal article" date="2012" name="Genome Biol.">
        <title>Genome and low-iron response of an oceanic diatom adapted to chronic iron limitation.</title>
        <authorList>
            <person name="Lommer M."/>
            <person name="Specht M."/>
            <person name="Roy A.S."/>
            <person name="Kraemer L."/>
            <person name="Andreson R."/>
            <person name="Gutowska M.A."/>
            <person name="Wolf J."/>
            <person name="Bergner S.V."/>
            <person name="Schilhabel M.B."/>
            <person name="Klostermeier U.C."/>
            <person name="Beiko R.G."/>
            <person name="Rosenstiel P."/>
            <person name="Hippler M."/>
            <person name="Laroche J."/>
        </authorList>
    </citation>
    <scope>NUCLEOTIDE SEQUENCE [LARGE SCALE GENOMIC DNA]</scope>
    <source>
        <strain evidence="2 3">CCMP1005</strain>
    </source>
</reference>
<dbReference type="Proteomes" id="UP000266841">
    <property type="component" value="Unassembled WGS sequence"/>
</dbReference>
<feature type="compositionally biased region" description="Low complexity" evidence="1">
    <location>
        <begin position="363"/>
        <end position="373"/>
    </location>
</feature>
<dbReference type="OMA" id="FREWWIT"/>
<dbReference type="AlphaFoldDB" id="K0TCY4"/>
<feature type="region of interest" description="Disordered" evidence="1">
    <location>
        <begin position="347"/>
        <end position="379"/>
    </location>
</feature>
<feature type="compositionally biased region" description="Acidic residues" evidence="1">
    <location>
        <begin position="350"/>
        <end position="362"/>
    </location>
</feature>
<accession>K0TCY4</accession>
<dbReference type="InterPro" id="IPR029455">
    <property type="entry name" value="GHL15"/>
</dbReference>
<evidence type="ECO:0000313" key="2">
    <source>
        <dbReference type="EMBL" id="EJK68357.1"/>
    </source>
</evidence>